<dbReference type="EMBL" id="VSFG01000012">
    <property type="protein sequence ID" value="TYB41000.1"/>
    <property type="molecule type" value="Genomic_DNA"/>
</dbReference>
<organism evidence="2 3">
    <name type="scientific">Actinomadura chibensis</name>
    <dbReference type="NCBI Taxonomy" id="392828"/>
    <lineage>
        <taxon>Bacteria</taxon>
        <taxon>Bacillati</taxon>
        <taxon>Actinomycetota</taxon>
        <taxon>Actinomycetes</taxon>
        <taxon>Streptosporangiales</taxon>
        <taxon>Thermomonosporaceae</taxon>
        <taxon>Actinomadura</taxon>
    </lineage>
</organism>
<sequence>MAARGGRSVAVLLSTYAHCIDGDEEIRNRRVDAALGGSFHARHGTCGTDRPSGAPSSGSCFATVPWVPVDDRTRARPADRVSVQVGTGRGR</sequence>
<accession>A0A5D0N986</accession>
<keyword evidence="3" id="KW-1185">Reference proteome</keyword>
<reference evidence="2 3" key="1">
    <citation type="submission" date="2019-08" db="EMBL/GenBank/DDBJ databases">
        <title>Actinomadura sp. nov. CYP1-5 isolated from mountain soil.</title>
        <authorList>
            <person name="Songsumanus A."/>
            <person name="Kuncharoen N."/>
            <person name="Kudo T."/>
            <person name="Yuki M."/>
            <person name="Igarashi Y."/>
            <person name="Tanasupawat S."/>
        </authorList>
    </citation>
    <scope>NUCLEOTIDE SEQUENCE [LARGE SCALE GENOMIC DNA]</scope>
    <source>
        <strain evidence="2 3">JCM 14158</strain>
    </source>
</reference>
<evidence type="ECO:0000256" key="1">
    <source>
        <dbReference type="SAM" id="MobiDB-lite"/>
    </source>
</evidence>
<name>A0A5D0N986_9ACTN</name>
<protein>
    <submittedName>
        <fullName evidence="2">Uncharacterized protein</fullName>
    </submittedName>
</protein>
<comment type="caution">
    <text evidence="2">The sequence shown here is derived from an EMBL/GenBank/DDBJ whole genome shotgun (WGS) entry which is preliminary data.</text>
</comment>
<evidence type="ECO:0000313" key="2">
    <source>
        <dbReference type="EMBL" id="TYB41000.1"/>
    </source>
</evidence>
<proteinExistence type="predicted"/>
<dbReference type="AlphaFoldDB" id="A0A5D0N986"/>
<gene>
    <name evidence="2" type="ORF">FXF69_39075</name>
</gene>
<evidence type="ECO:0000313" key="3">
    <source>
        <dbReference type="Proteomes" id="UP000323380"/>
    </source>
</evidence>
<feature type="region of interest" description="Disordered" evidence="1">
    <location>
        <begin position="72"/>
        <end position="91"/>
    </location>
</feature>
<dbReference type="Proteomes" id="UP000323380">
    <property type="component" value="Unassembled WGS sequence"/>
</dbReference>